<feature type="chain" id="PRO_5040775607" description="Infection structure specific protein" evidence="1">
    <location>
        <begin position="19"/>
        <end position="195"/>
    </location>
</feature>
<dbReference type="AlphaFoldDB" id="A0A9W8W651"/>
<evidence type="ECO:0000256" key="1">
    <source>
        <dbReference type="SAM" id="SignalP"/>
    </source>
</evidence>
<feature type="signal peptide" evidence="1">
    <location>
        <begin position="1"/>
        <end position="18"/>
    </location>
</feature>
<comment type="caution">
    <text evidence="2">The sequence shown here is derived from an EMBL/GenBank/DDBJ whole genome shotgun (WGS) entry which is preliminary data.</text>
</comment>
<proteinExistence type="predicted"/>
<protein>
    <recommendedName>
        <fullName evidence="4">Infection structure specific protein</fullName>
    </recommendedName>
</protein>
<evidence type="ECO:0000313" key="2">
    <source>
        <dbReference type="EMBL" id="KAJ4313199.1"/>
    </source>
</evidence>
<dbReference type="Proteomes" id="UP001140502">
    <property type="component" value="Unassembled WGS sequence"/>
</dbReference>
<dbReference type="OrthoDB" id="4960012at2759"/>
<reference evidence="2" key="1">
    <citation type="submission" date="2022-10" db="EMBL/GenBank/DDBJ databases">
        <title>Tapping the CABI collections for fungal endophytes: first genome assemblies for Collariella, Neodidymelliopsis, Ascochyta clinopodiicola, Didymella pomorum, Didymosphaeria variabile, Neocosmospora piperis and Neocucurbitaria cava.</title>
        <authorList>
            <person name="Hill R."/>
        </authorList>
    </citation>
    <scope>NUCLEOTIDE SEQUENCE</scope>
    <source>
        <strain evidence="2">IMI 366586</strain>
    </source>
</reference>
<keyword evidence="3" id="KW-1185">Reference proteome</keyword>
<accession>A0A9W8W651</accession>
<name>A0A9W8W651_9HYPO</name>
<gene>
    <name evidence="2" type="ORF">N0V84_009525</name>
</gene>
<evidence type="ECO:0008006" key="4">
    <source>
        <dbReference type="Google" id="ProtNLM"/>
    </source>
</evidence>
<keyword evidence="1" id="KW-0732">Signal</keyword>
<evidence type="ECO:0000313" key="3">
    <source>
        <dbReference type="Proteomes" id="UP001140502"/>
    </source>
</evidence>
<dbReference type="EMBL" id="JAPEUR010000265">
    <property type="protein sequence ID" value="KAJ4313199.1"/>
    <property type="molecule type" value="Genomic_DNA"/>
</dbReference>
<organism evidence="2 3">
    <name type="scientific">Fusarium piperis</name>
    <dbReference type="NCBI Taxonomy" id="1435070"/>
    <lineage>
        <taxon>Eukaryota</taxon>
        <taxon>Fungi</taxon>
        <taxon>Dikarya</taxon>
        <taxon>Ascomycota</taxon>
        <taxon>Pezizomycotina</taxon>
        <taxon>Sordariomycetes</taxon>
        <taxon>Hypocreomycetidae</taxon>
        <taxon>Hypocreales</taxon>
        <taxon>Nectriaceae</taxon>
        <taxon>Fusarium</taxon>
        <taxon>Fusarium solani species complex</taxon>
    </lineage>
</organism>
<sequence length="195" mass="20246">MQPKFLPLLAVMASTALAEVKHVEVVHVFKTLNVRAPAMGFTPRQDLFVRAAADECASSVLDLLKDMPTPTGDLLDWFLSDVPTADPCKLTIAASLSKPLESYLTKFGEYLVSVNDDAEKIVKECSTINPQAGGLVPECSGGKGNMVFTDATTTRTASLEYVTIGGSGNAAAPRATGMVGAVAAAVGAAGAVMVL</sequence>